<dbReference type="AlphaFoldDB" id="A0A3A5KSQ0"/>
<dbReference type="PANTHER" id="PTHR37302:SF1">
    <property type="entry name" value="PROTEIN DINB"/>
    <property type="match status" value="1"/>
</dbReference>
<dbReference type="Gene3D" id="1.20.120.450">
    <property type="entry name" value="dinb family like domain"/>
    <property type="match status" value="1"/>
</dbReference>
<evidence type="ECO:0000313" key="4">
    <source>
        <dbReference type="EMBL" id="RJT34260.1"/>
    </source>
</evidence>
<dbReference type="Proteomes" id="UP000272706">
    <property type="component" value="Unassembled WGS sequence"/>
</dbReference>
<name>A0A3A5KSQ0_9HYPH</name>
<sequence length="176" mass="19640">MSALVLLRSLFAYQAWANDELLEKLASLDSHAHGKERLIAIRLLNHSHVVSKIFSAHLTGARHGYSADSTEDTPALDALRTDVATMDCWYLDYLESVSPDHLSEPVSFVFTDGDKGSMSRQEMLTHVIIHGGYHRGEVGRLLSQISVAPPWDTFAVHLHQTEPSRRQQALREPLSA</sequence>
<dbReference type="GO" id="GO:0046872">
    <property type="term" value="F:metal ion binding"/>
    <property type="evidence" value="ECO:0007669"/>
    <property type="project" value="UniProtKB-KW"/>
</dbReference>
<dbReference type="SUPFAM" id="SSF109854">
    <property type="entry name" value="DinB/YfiT-like putative metalloenzymes"/>
    <property type="match status" value="1"/>
</dbReference>
<reference evidence="4 5" key="1">
    <citation type="submission" date="2018-09" db="EMBL/GenBank/DDBJ databases">
        <title>Mesorhizobium carmichaelinearum sp. nov. isolated from Carmichaelinea spp. root nodules in New Zealand.</title>
        <authorList>
            <person name="De Meyer S.E."/>
        </authorList>
    </citation>
    <scope>NUCLEOTIDE SEQUENCE [LARGE SCALE GENOMIC DNA]</scope>
    <source>
        <strain evidence="4 5">ICMP19557</strain>
    </source>
</reference>
<feature type="binding site" evidence="3">
    <location>
        <position position="46"/>
    </location>
    <ligand>
        <name>a divalent metal cation</name>
        <dbReference type="ChEBI" id="CHEBI:60240"/>
    </ligand>
</feature>
<dbReference type="InterPro" id="IPR007837">
    <property type="entry name" value="DinB"/>
</dbReference>
<keyword evidence="2 3" id="KW-0479">Metal-binding</keyword>
<feature type="binding site" evidence="3">
    <location>
        <position position="130"/>
    </location>
    <ligand>
        <name>a divalent metal cation</name>
        <dbReference type="ChEBI" id="CHEBI:60240"/>
    </ligand>
</feature>
<dbReference type="EMBL" id="QZWZ01000020">
    <property type="protein sequence ID" value="RJT34260.1"/>
    <property type="molecule type" value="Genomic_DNA"/>
</dbReference>
<evidence type="ECO:0000256" key="1">
    <source>
        <dbReference type="ARBA" id="ARBA00008635"/>
    </source>
</evidence>
<dbReference type="InterPro" id="IPR034660">
    <property type="entry name" value="DinB/YfiT-like"/>
</dbReference>
<dbReference type="Pfam" id="PF05163">
    <property type="entry name" value="DinB"/>
    <property type="match status" value="1"/>
</dbReference>
<feature type="binding site" evidence="3">
    <location>
        <position position="134"/>
    </location>
    <ligand>
        <name>a divalent metal cation</name>
        <dbReference type="ChEBI" id="CHEBI:60240"/>
    </ligand>
</feature>
<keyword evidence="5" id="KW-1185">Reference proteome</keyword>
<comment type="caution">
    <text evidence="4">The sequence shown here is derived from an EMBL/GenBank/DDBJ whole genome shotgun (WGS) entry which is preliminary data.</text>
</comment>
<evidence type="ECO:0000256" key="3">
    <source>
        <dbReference type="PIRSR" id="PIRSR607837-1"/>
    </source>
</evidence>
<proteinExistence type="inferred from homology"/>
<dbReference type="PANTHER" id="PTHR37302">
    <property type="entry name" value="SLR1116 PROTEIN"/>
    <property type="match status" value="1"/>
</dbReference>
<dbReference type="RefSeq" id="WP_120016673.1">
    <property type="nucleotide sequence ID" value="NZ_QZWZ01000020.1"/>
</dbReference>
<comment type="similarity">
    <text evidence="1">Belongs to the DinB family.</text>
</comment>
<evidence type="ECO:0000313" key="5">
    <source>
        <dbReference type="Proteomes" id="UP000272706"/>
    </source>
</evidence>
<dbReference type="OrthoDB" id="9807509at2"/>
<gene>
    <name evidence="4" type="ORF">D3227_23490</name>
</gene>
<organism evidence="4 5">
    <name type="scientific">Mesorhizobium waimense</name>
    <dbReference type="NCBI Taxonomy" id="1300307"/>
    <lineage>
        <taxon>Bacteria</taxon>
        <taxon>Pseudomonadati</taxon>
        <taxon>Pseudomonadota</taxon>
        <taxon>Alphaproteobacteria</taxon>
        <taxon>Hyphomicrobiales</taxon>
        <taxon>Phyllobacteriaceae</taxon>
        <taxon>Mesorhizobium</taxon>
    </lineage>
</organism>
<protein>
    <submittedName>
        <fullName evidence="4">Damage-inducible protein DinB</fullName>
    </submittedName>
</protein>
<evidence type="ECO:0000256" key="2">
    <source>
        <dbReference type="ARBA" id="ARBA00022723"/>
    </source>
</evidence>
<accession>A0A3A5KSQ0</accession>